<organism evidence="1 2">
    <name type="scientific">Acidilutibacter cellobiosedens</name>
    <dbReference type="NCBI Taxonomy" id="2507161"/>
    <lineage>
        <taxon>Bacteria</taxon>
        <taxon>Bacillati</taxon>
        <taxon>Bacillota</taxon>
        <taxon>Tissierellia</taxon>
        <taxon>Tissierellales</taxon>
        <taxon>Acidilutibacteraceae</taxon>
        <taxon>Acidilutibacter</taxon>
    </lineage>
</organism>
<protein>
    <submittedName>
        <fullName evidence="1">DUF4312 family protein</fullName>
    </submittedName>
</protein>
<proteinExistence type="predicted"/>
<keyword evidence="2" id="KW-1185">Reference proteome</keyword>
<name>A0A410Q907_9FIRM</name>
<dbReference type="EMBL" id="CP035282">
    <property type="protein sequence ID" value="QAT60457.1"/>
    <property type="molecule type" value="Genomic_DNA"/>
</dbReference>
<dbReference type="Proteomes" id="UP000287969">
    <property type="component" value="Chromosome"/>
</dbReference>
<accession>A0A410Q907</accession>
<dbReference type="InterPro" id="IPR020037">
    <property type="entry name" value="DUF4312"/>
</dbReference>
<reference evidence="2" key="1">
    <citation type="submission" date="2019-01" db="EMBL/GenBank/DDBJ databases">
        <title>Draft genomes of a novel of Sporanaerobacter strains.</title>
        <authorList>
            <person name="Ma S."/>
        </authorList>
    </citation>
    <scope>NUCLEOTIDE SEQUENCE [LARGE SCALE GENOMIC DNA]</scope>
    <source>
        <strain evidence="2">NJN-17</strain>
    </source>
</reference>
<gene>
    <name evidence="1" type="ORF">EQM13_02145</name>
</gene>
<dbReference type="AlphaFoldDB" id="A0A410Q907"/>
<dbReference type="KEGG" id="spoa:EQM13_02145"/>
<dbReference type="Pfam" id="PF14189">
    <property type="entry name" value="DUF4312"/>
    <property type="match status" value="1"/>
</dbReference>
<dbReference type="OrthoDB" id="4202626at2"/>
<dbReference type="RefSeq" id="WP_128751826.1">
    <property type="nucleotide sequence ID" value="NZ_CP035282.1"/>
</dbReference>
<evidence type="ECO:0000313" key="2">
    <source>
        <dbReference type="Proteomes" id="UP000287969"/>
    </source>
</evidence>
<evidence type="ECO:0000313" key="1">
    <source>
        <dbReference type="EMBL" id="QAT60457.1"/>
    </source>
</evidence>
<sequence>MEKRQCMKEVEKNLTITAQGNSIKTAYGNIFSILRKKVYSEVEGLIIYMEPLNVYELEVKKHSYTEKFLGLFMPREKNNCEVTAEIVVKIKYIQC</sequence>